<dbReference type="InterPro" id="IPR051609">
    <property type="entry name" value="NmrA/Isoflavone_reductase-like"/>
</dbReference>
<dbReference type="OrthoDB" id="419598at2759"/>
<dbReference type="InterPro" id="IPR036291">
    <property type="entry name" value="NAD(P)-bd_dom_sf"/>
</dbReference>
<protein>
    <submittedName>
        <fullName evidence="4">NmrA-like family protein</fullName>
    </submittedName>
</protein>
<evidence type="ECO:0000256" key="2">
    <source>
        <dbReference type="ARBA" id="ARBA00023002"/>
    </source>
</evidence>
<dbReference type="SUPFAM" id="SSF51735">
    <property type="entry name" value="NAD(P)-binding Rossmann-fold domains"/>
    <property type="match status" value="1"/>
</dbReference>
<proteinExistence type="predicted"/>
<comment type="caution">
    <text evidence="4">The sequence shown here is derived from an EMBL/GenBank/DDBJ whole genome shotgun (WGS) entry which is preliminary data.</text>
</comment>
<accession>A0A9P4Q8M6</accession>
<evidence type="ECO:0000313" key="4">
    <source>
        <dbReference type="EMBL" id="KAF2720386.1"/>
    </source>
</evidence>
<sequence length="318" mass="34630">MSTLKPHDILIFGATGSIGSYIAEAIINAKENFGKIGVFTSPGTNEAKRPEIQALKDQGAEIIVGNIDSEDDIKNAYSNYDTIVSSLGRAVIQKQIFLLQLAEASKTINYFLPSEYGTDIEFNTTSSPHEKPHQQKLAVRRYIRDEVRRLTYIYVVTGPYSEFYLTAPNARLPALGGFDPKAKKAVLLGDGEGKVAFTSMADTGKLVVAALKNAEAAAGKALKVNSFTATPKEILAEFEKQTGGGKWDVEFTGLEELKRLESEAWEKGEPLATAFTLRRIWTEGGTLYPGDGRDNGIIGEPEMETLEEQVAKSVSAAK</sequence>
<dbReference type="AlphaFoldDB" id="A0A9P4Q8M6"/>
<dbReference type="PANTHER" id="PTHR47706:SF11">
    <property type="entry name" value="ISOFLAVONE REDUCTASE FAMILY PROTEIN (AFU_ORTHOLOGUE AFUA_1G12510)"/>
    <property type="match status" value="1"/>
</dbReference>
<dbReference type="Pfam" id="PF05368">
    <property type="entry name" value="NmrA"/>
    <property type="match status" value="1"/>
</dbReference>
<dbReference type="Gene3D" id="3.40.50.720">
    <property type="entry name" value="NAD(P)-binding Rossmann-like Domain"/>
    <property type="match status" value="1"/>
</dbReference>
<evidence type="ECO:0000259" key="3">
    <source>
        <dbReference type="Pfam" id="PF05368"/>
    </source>
</evidence>
<dbReference type="EMBL" id="MU003800">
    <property type="protein sequence ID" value="KAF2720386.1"/>
    <property type="molecule type" value="Genomic_DNA"/>
</dbReference>
<reference evidence="4" key="1">
    <citation type="journal article" date="2020" name="Stud. Mycol.">
        <title>101 Dothideomycetes genomes: a test case for predicting lifestyles and emergence of pathogens.</title>
        <authorList>
            <person name="Haridas S."/>
            <person name="Albert R."/>
            <person name="Binder M."/>
            <person name="Bloem J."/>
            <person name="Labutti K."/>
            <person name="Salamov A."/>
            <person name="Andreopoulos B."/>
            <person name="Baker S."/>
            <person name="Barry K."/>
            <person name="Bills G."/>
            <person name="Bluhm B."/>
            <person name="Cannon C."/>
            <person name="Castanera R."/>
            <person name="Culley D."/>
            <person name="Daum C."/>
            <person name="Ezra D."/>
            <person name="Gonzalez J."/>
            <person name="Henrissat B."/>
            <person name="Kuo A."/>
            <person name="Liang C."/>
            <person name="Lipzen A."/>
            <person name="Lutzoni F."/>
            <person name="Magnuson J."/>
            <person name="Mondo S."/>
            <person name="Nolan M."/>
            <person name="Ohm R."/>
            <person name="Pangilinan J."/>
            <person name="Park H.-J."/>
            <person name="Ramirez L."/>
            <person name="Alfaro M."/>
            <person name="Sun H."/>
            <person name="Tritt A."/>
            <person name="Yoshinaga Y."/>
            <person name="Zwiers L.-H."/>
            <person name="Turgeon B."/>
            <person name="Goodwin S."/>
            <person name="Spatafora J."/>
            <person name="Crous P."/>
            <person name="Grigoriev I."/>
        </authorList>
    </citation>
    <scope>NUCLEOTIDE SEQUENCE</scope>
    <source>
        <strain evidence="4">CBS 116435</strain>
    </source>
</reference>
<keyword evidence="1" id="KW-0521">NADP</keyword>
<dbReference type="Gene3D" id="3.90.25.10">
    <property type="entry name" value="UDP-galactose 4-epimerase, domain 1"/>
    <property type="match status" value="1"/>
</dbReference>
<name>A0A9P4Q8M6_9PEZI</name>
<dbReference type="GO" id="GO:0016491">
    <property type="term" value="F:oxidoreductase activity"/>
    <property type="evidence" value="ECO:0007669"/>
    <property type="project" value="UniProtKB-KW"/>
</dbReference>
<organism evidence="4 5">
    <name type="scientific">Polychaeton citri CBS 116435</name>
    <dbReference type="NCBI Taxonomy" id="1314669"/>
    <lineage>
        <taxon>Eukaryota</taxon>
        <taxon>Fungi</taxon>
        <taxon>Dikarya</taxon>
        <taxon>Ascomycota</taxon>
        <taxon>Pezizomycotina</taxon>
        <taxon>Dothideomycetes</taxon>
        <taxon>Dothideomycetidae</taxon>
        <taxon>Capnodiales</taxon>
        <taxon>Capnodiaceae</taxon>
        <taxon>Polychaeton</taxon>
    </lineage>
</organism>
<keyword evidence="2" id="KW-0560">Oxidoreductase</keyword>
<dbReference type="InterPro" id="IPR008030">
    <property type="entry name" value="NmrA-like"/>
</dbReference>
<keyword evidence="5" id="KW-1185">Reference proteome</keyword>
<gene>
    <name evidence="4" type="ORF">K431DRAFT_285869</name>
</gene>
<evidence type="ECO:0000256" key="1">
    <source>
        <dbReference type="ARBA" id="ARBA00022857"/>
    </source>
</evidence>
<dbReference type="PANTHER" id="PTHR47706">
    <property type="entry name" value="NMRA-LIKE FAMILY PROTEIN"/>
    <property type="match status" value="1"/>
</dbReference>
<feature type="domain" description="NmrA-like" evidence="3">
    <location>
        <begin position="8"/>
        <end position="243"/>
    </location>
</feature>
<dbReference type="Proteomes" id="UP000799441">
    <property type="component" value="Unassembled WGS sequence"/>
</dbReference>
<evidence type="ECO:0000313" key="5">
    <source>
        <dbReference type="Proteomes" id="UP000799441"/>
    </source>
</evidence>